<dbReference type="GO" id="GO:0009002">
    <property type="term" value="F:serine-type D-Ala-D-Ala carboxypeptidase activity"/>
    <property type="evidence" value="ECO:0007669"/>
    <property type="project" value="UniProtKB-EC"/>
</dbReference>
<dbReference type="InterPro" id="IPR012338">
    <property type="entry name" value="Beta-lactam/transpept-like"/>
</dbReference>
<dbReference type="Gene3D" id="3.90.1310.10">
    <property type="entry name" value="Penicillin-binding protein 2a (Domain 2)"/>
    <property type="match status" value="1"/>
</dbReference>
<evidence type="ECO:0000256" key="2">
    <source>
        <dbReference type="ARBA" id="ARBA00022645"/>
    </source>
</evidence>
<feature type="domain" description="Penicillin-binding protein dimerisation" evidence="6">
    <location>
        <begin position="54"/>
        <end position="220"/>
    </location>
</feature>
<keyword evidence="4" id="KW-1133">Transmembrane helix</keyword>
<keyword evidence="7" id="KW-0378">Hydrolase</keyword>
<dbReference type="RefSeq" id="WP_390303260.1">
    <property type="nucleotide sequence ID" value="NZ_JBHULI010000025.1"/>
</dbReference>
<dbReference type="InterPro" id="IPR017790">
    <property type="entry name" value="Penicillin-binding_protein_2"/>
</dbReference>
<reference evidence="8" key="1">
    <citation type="journal article" date="2019" name="Int. J. Syst. Evol. Microbiol.">
        <title>The Global Catalogue of Microorganisms (GCM) 10K type strain sequencing project: providing services to taxonomists for standard genome sequencing and annotation.</title>
        <authorList>
            <consortium name="The Broad Institute Genomics Platform"/>
            <consortium name="The Broad Institute Genome Sequencing Center for Infectious Disease"/>
            <person name="Wu L."/>
            <person name="Ma J."/>
        </authorList>
    </citation>
    <scope>NUCLEOTIDE SEQUENCE [LARGE SCALE GENOMIC DNA]</scope>
    <source>
        <strain evidence="8">KCTC 52042</strain>
    </source>
</reference>
<keyword evidence="4" id="KW-0812">Transmembrane</keyword>
<accession>A0ABW5JNY4</accession>
<evidence type="ECO:0000259" key="6">
    <source>
        <dbReference type="Pfam" id="PF03717"/>
    </source>
</evidence>
<name>A0ABW5JNY4_9BACT</name>
<dbReference type="Gene3D" id="3.30.1390.30">
    <property type="entry name" value="Penicillin-binding protein 2a, domain 3"/>
    <property type="match status" value="1"/>
</dbReference>
<dbReference type="InterPro" id="IPR005311">
    <property type="entry name" value="PBP_dimer"/>
</dbReference>
<keyword evidence="2 7" id="KW-0645">Protease</keyword>
<dbReference type="SUPFAM" id="SSF56601">
    <property type="entry name" value="beta-lactamase/transpeptidase-like"/>
    <property type="match status" value="1"/>
</dbReference>
<dbReference type="EC" id="3.4.16.4" evidence="7"/>
<keyword evidence="2 7" id="KW-0121">Carboxypeptidase</keyword>
<comment type="caution">
    <text evidence="7">The sequence shown here is derived from an EMBL/GenBank/DDBJ whole genome shotgun (WGS) entry which is preliminary data.</text>
</comment>
<keyword evidence="3 4" id="KW-0472">Membrane</keyword>
<feature type="domain" description="Penicillin-binding protein transpeptidase" evidence="5">
    <location>
        <begin position="257"/>
        <end position="578"/>
    </location>
</feature>
<dbReference type="Gene3D" id="3.40.710.10">
    <property type="entry name" value="DD-peptidase/beta-lactamase superfamily"/>
    <property type="match status" value="1"/>
</dbReference>
<evidence type="ECO:0000313" key="8">
    <source>
        <dbReference type="Proteomes" id="UP001597460"/>
    </source>
</evidence>
<evidence type="ECO:0000259" key="5">
    <source>
        <dbReference type="Pfam" id="PF00905"/>
    </source>
</evidence>
<comment type="subcellular location">
    <subcellularLocation>
        <location evidence="1">Membrane</location>
    </subcellularLocation>
</comment>
<evidence type="ECO:0000256" key="3">
    <source>
        <dbReference type="ARBA" id="ARBA00023136"/>
    </source>
</evidence>
<dbReference type="InterPro" id="IPR001460">
    <property type="entry name" value="PCN-bd_Tpept"/>
</dbReference>
<evidence type="ECO:0000313" key="7">
    <source>
        <dbReference type="EMBL" id="MFD2533269.1"/>
    </source>
</evidence>
<evidence type="ECO:0000256" key="4">
    <source>
        <dbReference type="SAM" id="Phobius"/>
    </source>
</evidence>
<sequence>MATGQTNRTSIRALQVIIFGLTFIVLGRVFYLQIVEYDVYAALGQENSVRQEYIDPARGLIYDRNARLIVDNEPIFSITITPSLFDKSNISLLSSILNIPDSLLASRVQEAQNYSWHRTSRLFTEIDFSTFSAIQENLWRLPGIGHQIESKRHYPTEMKASHLLGYLREANENEYQQLSTLRLGDKVGKSGLEMIYQDTLRGKMGINYLRVNALGQALGNFEDSTLTRTPVQGADIITTLDTDLQIFAEKLMEGKRGAVIAMNPNTGAILAMVSSPSYDLDRLAGRLDLDYWQAINADSTSTLYNRAISSRQPPGSTFKPLMGIIGLHLGIITPETQVYNSGAYIRGRAYRDLADVGEYDLEKAITFSSNTYFLSLMDKIATSGKLNEWSDLIKDFGLGVPSAVDLPNANSGIIPDSTYLNNRFGDRYWGLGDVLNFGIGQGMISVSPIQIAQMTSTIANGGYEIRPHLVQGIKDPNGRLTNFEPERKKIDWVKDEYLDVIKSGMRGVVVEGSGRWYANHQNIDIAGKTGTAQNPHGLDHGWFTSFAPIDNPEIVVTAFVENAGFASRSAAPIASLIIEKYFMGEISRNWIYEHVINFEPIDPEANNNLNIPLDE</sequence>
<evidence type="ECO:0000256" key="1">
    <source>
        <dbReference type="ARBA" id="ARBA00004370"/>
    </source>
</evidence>
<organism evidence="7 8">
    <name type="scientific">Gracilimonas halophila</name>
    <dbReference type="NCBI Taxonomy" id="1834464"/>
    <lineage>
        <taxon>Bacteria</taxon>
        <taxon>Pseudomonadati</taxon>
        <taxon>Balneolota</taxon>
        <taxon>Balneolia</taxon>
        <taxon>Balneolales</taxon>
        <taxon>Balneolaceae</taxon>
        <taxon>Gracilimonas</taxon>
    </lineage>
</organism>
<keyword evidence="8" id="KW-1185">Reference proteome</keyword>
<dbReference type="Pfam" id="PF00905">
    <property type="entry name" value="Transpeptidase"/>
    <property type="match status" value="1"/>
</dbReference>
<dbReference type="NCBIfam" id="TIGR03423">
    <property type="entry name" value="pbp2_mrdA"/>
    <property type="match status" value="1"/>
</dbReference>
<protein>
    <submittedName>
        <fullName evidence="7">Penicillin-binding protein 2</fullName>
        <ecNumber evidence="7">3.4.16.4</ecNumber>
    </submittedName>
</protein>
<dbReference type="PANTHER" id="PTHR30627">
    <property type="entry name" value="PEPTIDOGLYCAN D,D-TRANSPEPTIDASE"/>
    <property type="match status" value="1"/>
</dbReference>
<dbReference type="Pfam" id="PF03717">
    <property type="entry name" value="PBP_dimer"/>
    <property type="match status" value="1"/>
</dbReference>
<proteinExistence type="predicted"/>
<dbReference type="SUPFAM" id="SSF56519">
    <property type="entry name" value="Penicillin binding protein dimerisation domain"/>
    <property type="match status" value="1"/>
</dbReference>
<dbReference type="Proteomes" id="UP001597460">
    <property type="component" value="Unassembled WGS sequence"/>
</dbReference>
<feature type="transmembrane region" description="Helical" evidence="4">
    <location>
        <begin position="12"/>
        <end position="31"/>
    </location>
</feature>
<dbReference type="EMBL" id="JBHULI010000025">
    <property type="protein sequence ID" value="MFD2533269.1"/>
    <property type="molecule type" value="Genomic_DNA"/>
</dbReference>
<dbReference type="InterPro" id="IPR050515">
    <property type="entry name" value="Beta-lactam/transpept"/>
</dbReference>
<gene>
    <name evidence="7" type="primary">mrdA</name>
    <name evidence="7" type="ORF">ACFSVN_12515</name>
</gene>
<dbReference type="InterPro" id="IPR036138">
    <property type="entry name" value="PBP_dimer_sf"/>
</dbReference>